<evidence type="ECO:0000313" key="2">
    <source>
        <dbReference type="EMBL" id="CAG8822093.1"/>
    </source>
</evidence>
<proteinExistence type="predicted"/>
<dbReference type="AlphaFoldDB" id="A0A9N9PHV4"/>
<feature type="non-terminal residue" evidence="2">
    <location>
        <position position="48"/>
    </location>
</feature>
<evidence type="ECO:0000259" key="1">
    <source>
        <dbReference type="Pfam" id="PF20209"/>
    </source>
</evidence>
<dbReference type="EMBL" id="CAJVPY010061616">
    <property type="protein sequence ID" value="CAG8822093.1"/>
    <property type="molecule type" value="Genomic_DNA"/>
</dbReference>
<gene>
    <name evidence="2" type="ORF">DERYTH_LOCUS27242</name>
</gene>
<accession>A0A9N9PHV4</accession>
<dbReference type="OrthoDB" id="2398476at2759"/>
<feature type="non-terminal residue" evidence="2">
    <location>
        <position position="1"/>
    </location>
</feature>
<evidence type="ECO:0000313" key="3">
    <source>
        <dbReference type="Proteomes" id="UP000789405"/>
    </source>
</evidence>
<organism evidence="2 3">
    <name type="scientific">Dentiscutata erythropus</name>
    <dbReference type="NCBI Taxonomy" id="1348616"/>
    <lineage>
        <taxon>Eukaryota</taxon>
        <taxon>Fungi</taxon>
        <taxon>Fungi incertae sedis</taxon>
        <taxon>Mucoromycota</taxon>
        <taxon>Glomeromycotina</taxon>
        <taxon>Glomeromycetes</taxon>
        <taxon>Diversisporales</taxon>
        <taxon>Gigasporaceae</taxon>
        <taxon>Dentiscutata</taxon>
    </lineage>
</organism>
<comment type="caution">
    <text evidence="2">The sequence shown here is derived from an EMBL/GenBank/DDBJ whole genome shotgun (WGS) entry which is preliminary data.</text>
</comment>
<dbReference type="InterPro" id="IPR046700">
    <property type="entry name" value="DUF6570"/>
</dbReference>
<sequence>DFQVRREKVARALIWLRENNRYYNKITIDEGVLQSLPTNGYVDDQLTN</sequence>
<reference evidence="2" key="1">
    <citation type="submission" date="2021-06" db="EMBL/GenBank/DDBJ databases">
        <authorList>
            <person name="Kallberg Y."/>
            <person name="Tangrot J."/>
            <person name="Rosling A."/>
        </authorList>
    </citation>
    <scope>NUCLEOTIDE SEQUENCE</scope>
    <source>
        <strain evidence="2">MA453B</strain>
    </source>
</reference>
<dbReference type="Pfam" id="PF20209">
    <property type="entry name" value="DUF6570"/>
    <property type="match status" value="1"/>
</dbReference>
<dbReference type="Proteomes" id="UP000789405">
    <property type="component" value="Unassembled WGS sequence"/>
</dbReference>
<keyword evidence="3" id="KW-1185">Reference proteome</keyword>
<protein>
    <submittedName>
        <fullName evidence="2">12769_t:CDS:1</fullName>
    </submittedName>
</protein>
<name>A0A9N9PHV4_9GLOM</name>
<feature type="domain" description="DUF6570" evidence="1">
    <location>
        <begin position="1"/>
        <end position="33"/>
    </location>
</feature>